<dbReference type="InterPro" id="IPR002575">
    <property type="entry name" value="Aminoglycoside_PTrfase"/>
</dbReference>
<keyword evidence="3" id="KW-1185">Reference proteome</keyword>
<sequence>MTDRSPLIKTFLSAEGWADAQIGPLAGDASNRRYLRLWNGPGGRGAVLMDAPPERGEDIRPFIEIARFLTDAGFSAPAIFAADETHGFLLLEDLGDNLFARHLRTQRSDEISLYSTAVDVLSALHQETPPALAAYDTPVMAPLAGLAAEWYANDITLRAPLQAEMADSLNALPAFKPVIILRDFHSENLLWMPSRSGLARVGLLDFQDAMLGHPVYDLVSLIHDARRDVAPETAEAMMALYSAQTDSDIDAIRQACAVQSAQRNLRILGVFARLCVRDGKPGYLEFIPRVWRLMMQDLSHPGLSGLRKTVQSVLPEPNAEVIEGLRAKCHSNPTP</sequence>
<dbReference type="SUPFAM" id="SSF56112">
    <property type="entry name" value="Protein kinase-like (PK-like)"/>
    <property type="match status" value="1"/>
</dbReference>
<reference evidence="2 3" key="1">
    <citation type="submission" date="2014-03" db="EMBL/GenBank/DDBJ databases">
        <title>Draft Genome Sequence of Actibacterium mucosum KCTC 23349, a Marine Alphaproteobacterium with Complex Ionic Requirements Isolated from Mediterranean Seawater at Malvarrosa Beach, Valencia, Spain.</title>
        <authorList>
            <person name="Arahal D.R."/>
            <person name="Shao Z."/>
            <person name="Lai Q."/>
            <person name="Pujalte M.J."/>
        </authorList>
    </citation>
    <scope>NUCLEOTIDE SEQUENCE [LARGE SCALE GENOMIC DNA]</scope>
    <source>
        <strain evidence="2 3">KCTC 23349</strain>
    </source>
</reference>
<dbReference type="RefSeq" id="WP_035255491.1">
    <property type="nucleotide sequence ID" value="NZ_JFKE01000001.1"/>
</dbReference>
<evidence type="ECO:0000313" key="2">
    <source>
        <dbReference type="EMBL" id="KAJ57224.1"/>
    </source>
</evidence>
<dbReference type="Proteomes" id="UP000026249">
    <property type="component" value="Unassembled WGS sequence"/>
</dbReference>
<evidence type="ECO:0000313" key="3">
    <source>
        <dbReference type="Proteomes" id="UP000026249"/>
    </source>
</evidence>
<comment type="caution">
    <text evidence="2">The sequence shown here is derived from an EMBL/GenBank/DDBJ whole genome shotgun (WGS) entry which is preliminary data.</text>
</comment>
<dbReference type="AlphaFoldDB" id="A0A037ZM91"/>
<dbReference type="InterPro" id="IPR011009">
    <property type="entry name" value="Kinase-like_dom_sf"/>
</dbReference>
<name>A0A037ZM91_9RHOB</name>
<accession>A0A037ZM91</accession>
<feature type="domain" description="Aminoglycoside phosphotransferase" evidence="1">
    <location>
        <begin position="24"/>
        <end position="244"/>
    </location>
</feature>
<dbReference type="OrthoDB" id="9809275at2"/>
<dbReference type="Gene3D" id="3.90.1200.10">
    <property type="match status" value="1"/>
</dbReference>
<gene>
    <name evidence="2" type="ORF">ACMU_01650</name>
</gene>
<dbReference type="Pfam" id="PF01636">
    <property type="entry name" value="APH"/>
    <property type="match status" value="1"/>
</dbReference>
<dbReference type="STRING" id="1454373.ACMU_01650"/>
<proteinExistence type="predicted"/>
<organism evidence="2 3">
    <name type="scientific">Actibacterium mucosum KCTC 23349</name>
    <dbReference type="NCBI Taxonomy" id="1454373"/>
    <lineage>
        <taxon>Bacteria</taxon>
        <taxon>Pseudomonadati</taxon>
        <taxon>Pseudomonadota</taxon>
        <taxon>Alphaproteobacteria</taxon>
        <taxon>Rhodobacterales</taxon>
        <taxon>Roseobacteraceae</taxon>
        <taxon>Actibacterium</taxon>
    </lineage>
</organism>
<dbReference type="EMBL" id="JFKE01000001">
    <property type="protein sequence ID" value="KAJ57224.1"/>
    <property type="molecule type" value="Genomic_DNA"/>
</dbReference>
<evidence type="ECO:0000259" key="1">
    <source>
        <dbReference type="Pfam" id="PF01636"/>
    </source>
</evidence>
<dbReference type="Gene3D" id="3.30.200.20">
    <property type="entry name" value="Phosphorylase Kinase, domain 1"/>
    <property type="match status" value="1"/>
</dbReference>
<protein>
    <recommendedName>
        <fullName evidence="1">Aminoglycoside phosphotransferase domain-containing protein</fullName>
    </recommendedName>
</protein>